<dbReference type="PROSITE" id="PS01044">
    <property type="entry name" value="SQUALEN_PHYTOEN_SYN_1"/>
    <property type="match status" value="1"/>
</dbReference>
<dbReference type="SUPFAM" id="SSF48576">
    <property type="entry name" value="Terpenoid synthases"/>
    <property type="match status" value="1"/>
</dbReference>
<dbReference type="OrthoDB" id="9787280at2"/>
<dbReference type="GO" id="GO:0016117">
    <property type="term" value="P:carotenoid biosynthetic process"/>
    <property type="evidence" value="ECO:0007669"/>
    <property type="project" value="UniProtKB-ARBA"/>
</dbReference>
<dbReference type="AlphaFoldDB" id="A0A2S8SV79"/>
<dbReference type="SFLD" id="SFLDG01018">
    <property type="entry name" value="Squalene/Phytoene_Synthase_Lik"/>
    <property type="match status" value="1"/>
</dbReference>
<dbReference type="PROSITE" id="PS01045">
    <property type="entry name" value="SQUALEN_PHYTOEN_SYN_2"/>
    <property type="match status" value="1"/>
</dbReference>
<proteinExistence type="predicted"/>
<evidence type="ECO:0000313" key="2">
    <source>
        <dbReference type="EMBL" id="PQV64707.1"/>
    </source>
</evidence>
<dbReference type="InterPro" id="IPR033904">
    <property type="entry name" value="Trans_IPPS_HH"/>
</dbReference>
<evidence type="ECO:0000256" key="1">
    <source>
        <dbReference type="ARBA" id="ARBA00022679"/>
    </source>
</evidence>
<dbReference type="GO" id="GO:0051996">
    <property type="term" value="F:squalene synthase [NAD(P)H] activity"/>
    <property type="evidence" value="ECO:0007669"/>
    <property type="project" value="InterPro"/>
</dbReference>
<dbReference type="EMBL" id="NIGF01000004">
    <property type="protein sequence ID" value="PQV64707.1"/>
    <property type="molecule type" value="Genomic_DNA"/>
</dbReference>
<name>A0A2S8SV79_9BACT</name>
<keyword evidence="3" id="KW-1185">Reference proteome</keyword>
<dbReference type="Gene3D" id="1.10.600.10">
    <property type="entry name" value="Farnesyl Diphosphate Synthase"/>
    <property type="match status" value="1"/>
</dbReference>
<keyword evidence="1" id="KW-0808">Transferase</keyword>
<dbReference type="InterPro" id="IPR019845">
    <property type="entry name" value="Squalene/phytoene_synthase_CS"/>
</dbReference>
<protein>
    <submittedName>
        <fullName evidence="2">Phytoene synthase</fullName>
    </submittedName>
</protein>
<accession>A0A2S8SV79</accession>
<dbReference type="InterPro" id="IPR008949">
    <property type="entry name" value="Isoprenoid_synthase_dom_sf"/>
</dbReference>
<dbReference type="InterPro" id="IPR044843">
    <property type="entry name" value="Trans_IPPS_bact-type"/>
</dbReference>
<dbReference type="Proteomes" id="UP000237684">
    <property type="component" value="Unassembled WGS sequence"/>
</dbReference>
<dbReference type="SFLD" id="SFLDG01212">
    <property type="entry name" value="Phytoene_synthase_like"/>
    <property type="match status" value="1"/>
</dbReference>
<evidence type="ECO:0000313" key="3">
    <source>
        <dbReference type="Proteomes" id="UP000237684"/>
    </source>
</evidence>
<dbReference type="InParanoid" id="A0A2S8SV79"/>
<dbReference type="RefSeq" id="WP_157947557.1">
    <property type="nucleotide sequence ID" value="NZ_NIGF01000004.1"/>
</dbReference>
<reference evidence="2 3" key="1">
    <citation type="journal article" date="2018" name="Syst. Appl. Microbiol.">
        <title>Abditibacterium utsteinense sp. nov., the first cultivated member of candidate phylum FBP, isolated from ice-free Antarctic soil samples.</title>
        <authorList>
            <person name="Tahon G."/>
            <person name="Tytgat B."/>
            <person name="Lebbe L."/>
            <person name="Carlier A."/>
            <person name="Willems A."/>
        </authorList>
    </citation>
    <scope>NUCLEOTIDE SEQUENCE [LARGE SCALE GENOMIC DNA]</scope>
    <source>
        <strain evidence="2 3">LMG 29911</strain>
    </source>
</reference>
<dbReference type="Pfam" id="PF00494">
    <property type="entry name" value="SQS_PSY"/>
    <property type="match status" value="1"/>
</dbReference>
<sequence length="297" mass="34424">MTSAPSTFDKAAALRQARAILRHHGKSYYYSTCLFPRELQDATCAIYAFVRLPDEIVDNSPQETPEDLQKVNQDLREFGDEWRLAYQSGESKNPILQLTAQTWHKYQIPYSYSEDFLRAMMQDTHQTDYATYQELEKYMYGSAAVIGLMMSHLVGYQGEQTLEHAQKLGYAMQLTNFLRDIDEDCQLRNRVYMPSDELKQFDLSRNDIENRHFSPDFRAFMEFQGARAHQLYEEANLGIPMLHKEGRFAVATASTLYRAILGKLEQEGWNPFPKRVKTSMPEKIVLTGRAWKLSRGA</sequence>
<dbReference type="CDD" id="cd00683">
    <property type="entry name" value="Trans_IPPS_HH"/>
    <property type="match status" value="1"/>
</dbReference>
<dbReference type="SFLD" id="SFLDS00005">
    <property type="entry name" value="Isoprenoid_Synthase_Type_I"/>
    <property type="match status" value="1"/>
</dbReference>
<dbReference type="PANTHER" id="PTHR31480">
    <property type="entry name" value="BIFUNCTIONAL LYCOPENE CYCLASE/PHYTOENE SYNTHASE"/>
    <property type="match status" value="1"/>
</dbReference>
<dbReference type="InterPro" id="IPR002060">
    <property type="entry name" value="Squ/phyt_synthse"/>
</dbReference>
<gene>
    <name evidence="2" type="ORF">B1R32_104206</name>
</gene>
<dbReference type="GO" id="GO:0004311">
    <property type="term" value="F:geranylgeranyl diphosphate synthase activity"/>
    <property type="evidence" value="ECO:0007669"/>
    <property type="project" value="InterPro"/>
</dbReference>
<organism evidence="2 3">
    <name type="scientific">Abditibacterium utsteinense</name>
    <dbReference type="NCBI Taxonomy" id="1960156"/>
    <lineage>
        <taxon>Bacteria</taxon>
        <taxon>Pseudomonadati</taxon>
        <taxon>Abditibacteriota</taxon>
        <taxon>Abditibacteriia</taxon>
        <taxon>Abditibacteriales</taxon>
        <taxon>Abditibacteriaceae</taxon>
        <taxon>Abditibacterium</taxon>
    </lineage>
</organism>
<comment type="caution">
    <text evidence="2">The sequence shown here is derived from an EMBL/GenBank/DDBJ whole genome shotgun (WGS) entry which is preliminary data.</text>
</comment>